<gene>
    <name evidence="1" type="ORF">GCM10007377_12140</name>
</gene>
<reference evidence="1" key="1">
    <citation type="journal article" date="2014" name="Int. J. Syst. Evol. Microbiol.">
        <title>Complete genome sequence of Corynebacterium casei LMG S-19264T (=DSM 44701T), isolated from a smear-ripened cheese.</title>
        <authorList>
            <consortium name="US DOE Joint Genome Institute (JGI-PGF)"/>
            <person name="Walter F."/>
            <person name="Albersmeier A."/>
            <person name="Kalinowski J."/>
            <person name="Ruckert C."/>
        </authorList>
    </citation>
    <scope>NUCLEOTIDE SEQUENCE</scope>
    <source>
        <strain evidence="1">CCM 8606</strain>
    </source>
</reference>
<reference evidence="1" key="2">
    <citation type="submission" date="2020-09" db="EMBL/GenBank/DDBJ databases">
        <authorList>
            <person name="Sun Q."/>
            <person name="Sedlacek I."/>
        </authorList>
    </citation>
    <scope>NUCLEOTIDE SEQUENCE</scope>
    <source>
        <strain evidence="1">CCM 8606</strain>
    </source>
</reference>
<evidence type="ECO:0000313" key="1">
    <source>
        <dbReference type="EMBL" id="GGI14682.1"/>
    </source>
</evidence>
<dbReference type="RefSeq" id="WP_188355388.1">
    <property type="nucleotide sequence ID" value="NZ_BMDH01000003.1"/>
</dbReference>
<dbReference type="EMBL" id="BMDH01000003">
    <property type="protein sequence ID" value="GGI14682.1"/>
    <property type="molecule type" value="Genomic_DNA"/>
</dbReference>
<comment type="caution">
    <text evidence="1">The sequence shown here is derived from an EMBL/GenBank/DDBJ whole genome shotgun (WGS) entry which is preliminary data.</text>
</comment>
<proteinExistence type="predicted"/>
<evidence type="ECO:0000313" key="2">
    <source>
        <dbReference type="Proteomes" id="UP000619536"/>
    </source>
</evidence>
<keyword evidence="2" id="KW-1185">Reference proteome</keyword>
<name>A0A8J3AHQ3_9BIFI</name>
<dbReference type="SUPFAM" id="SSF47413">
    <property type="entry name" value="lambda repressor-like DNA-binding domains"/>
    <property type="match status" value="1"/>
</dbReference>
<accession>A0A8J3AHQ3</accession>
<dbReference type="GO" id="GO:0003677">
    <property type="term" value="F:DNA binding"/>
    <property type="evidence" value="ECO:0007669"/>
    <property type="project" value="InterPro"/>
</dbReference>
<dbReference type="InterPro" id="IPR010982">
    <property type="entry name" value="Lambda_DNA-bd_dom_sf"/>
</dbReference>
<dbReference type="AlphaFoldDB" id="A0A8J3AHQ3"/>
<dbReference type="Proteomes" id="UP000619536">
    <property type="component" value="Unassembled WGS sequence"/>
</dbReference>
<organism evidence="1 2">
    <name type="scientific">Galliscardovia ingluviei</name>
    <dbReference type="NCBI Taxonomy" id="1769422"/>
    <lineage>
        <taxon>Bacteria</taxon>
        <taxon>Bacillati</taxon>
        <taxon>Actinomycetota</taxon>
        <taxon>Actinomycetes</taxon>
        <taxon>Bifidobacteriales</taxon>
        <taxon>Bifidobacteriaceae</taxon>
        <taxon>Galliscardovia</taxon>
    </lineage>
</organism>
<sequence length="89" mass="9745">MARTSRQWTNLDKAAMQLVKELKTQDSRDMSMRTIAKEIGVTHPRVSALLSENGAPPTVDEFSDLCILFNANPGTVLTQALKDIGITGE</sequence>
<protein>
    <submittedName>
        <fullName evidence="1">Uncharacterized protein</fullName>
    </submittedName>
</protein>